<keyword evidence="5" id="KW-1185">Reference proteome</keyword>
<sequence>MSSSSSASAAEGALLDTVPAPATIDASDSSSDSGSDSGSSSSSSSNAADGGQPVDGGAVGGGDEAAPVPVNLPHFYEIVAAYAWAILDVNKDGVIDVQEWVTGVAKLVPTADKAQIKADLRAYDADDNGEIDFSEFAVFMAGWDQSGQAVLREENIRALVDTLELFKGEPAVVDWAAFLSIARRFVPAEAETTVLDEDFGRQLLAAVSLEPDHVNSLTYGEVLVALCTMWHGPPQGATVAYYVRNVWNVDGRS</sequence>
<feature type="domain" description="EF-hand" evidence="3">
    <location>
        <begin position="111"/>
        <end position="146"/>
    </location>
</feature>
<name>A0A0L0DY19_THETB</name>
<dbReference type="GO" id="GO:0005509">
    <property type="term" value="F:calcium ion binding"/>
    <property type="evidence" value="ECO:0007669"/>
    <property type="project" value="InterPro"/>
</dbReference>
<protein>
    <recommendedName>
        <fullName evidence="3">EF-hand domain-containing protein</fullName>
    </recommendedName>
</protein>
<evidence type="ECO:0000259" key="3">
    <source>
        <dbReference type="PROSITE" id="PS50222"/>
    </source>
</evidence>
<dbReference type="GeneID" id="25562094"/>
<feature type="region of interest" description="Disordered" evidence="2">
    <location>
        <begin position="1"/>
        <end position="62"/>
    </location>
</feature>
<dbReference type="OrthoDB" id="191686at2759"/>
<feature type="compositionally biased region" description="Gly residues" evidence="2">
    <location>
        <begin position="53"/>
        <end position="62"/>
    </location>
</feature>
<keyword evidence="1" id="KW-0106">Calcium</keyword>
<dbReference type="SUPFAM" id="SSF47473">
    <property type="entry name" value="EF-hand"/>
    <property type="match status" value="1"/>
</dbReference>
<dbReference type="Proteomes" id="UP000054408">
    <property type="component" value="Unassembled WGS sequence"/>
</dbReference>
<dbReference type="PROSITE" id="PS50222">
    <property type="entry name" value="EF_HAND_2"/>
    <property type="match status" value="2"/>
</dbReference>
<dbReference type="PROSITE" id="PS00018">
    <property type="entry name" value="EF_HAND_1"/>
    <property type="match status" value="2"/>
</dbReference>
<feature type="domain" description="EF-hand" evidence="3">
    <location>
        <begin position="75"/>
        <end position="110"/>
    </location>
</feature>
<reference evidence="4 5" key="1">
    <citation type="submission" date="2010-05" db="EMBL/GenBank/DDBJ databases">
        <title>The Genome Sequence of Thecamonas trahens ATCC 50062.</title>
        <authorList>
            <consortium name="The Broad Institute Genome Sequencing Platform"/>
            <person name="Russ C."/>
            <person name="Cuomo C."/>
            <person name="Shea T."/>
            <person name="Young S.K."/>
            <person name="Zeng Q."/>
            <person name="Koehrsen M."/>
            <person name="Haas B."/>
            <person name="Borodovsky M."/>
            <person name="Guigo R."/>
            <person name="Alvarado L."/>
            <person name="Berlin A."/>
            <person name="Bochicchio J."/>
            <person name="Borenstein D."/>
            <person name="Chapman S."/>
            <person name="Chen Z."/>
            <person name="Freedman E."/>
            <person name="Gellesch M."/>
            <person name="Goldberg J."/>
            <person name="Griggs A."/>
            <person name="Gujja S."/>
            <person name="Heilman E."/>
            <person name="Heiman D."/>
            <person name="Hepburn T."/>
            <person name="Howarth C."/>
            <person name="Jen D."/>
            <person name="Larson L."/>
            <person name="Mehta T."/>
            <person name="Park D."/>
            <person name="Pearson M."/>
            <person name="Roberts A."/>
            <person name="Saif S."/>
            <person name="Shenoy N."/>
            <person name="Sisk P."/>
            <person name="Stolte C."/>
            <person name="Sykes S."/>
            <person name="Thomson T."/>
            <person name="Walk T."/>
            <person name="White J."/>
            <person name="Yandava C."/>
            <person name="Burger G."/>
            <person name="Gray M.W."/>
            <person name="Holland P.W.H."/>
            <person name="King N."/>
            <person name="Lang F.B.F."/>
            <person name="Roger A.J."/>
            <person name="Ruiz-Trillo I."/>
            <person name="Lander E."/>
            <person name="Nusbaum C."/>
        </authorList>
    </citation>
    <scope>NUCLEOTIDE SEQUENCE [LARGE SCALE GENOMIC DNA]</scope>
    <source>
        <strain evidence="4 5">ATCC 50062</strain>
    </source>
</reference>
<dbReference type="Gene3D" id="1.10.238.10">
    <property type="entry name" value="EF-hand"/>
    <property type="match status" value="1"/>
</dbReference>
<accession>A0A0L0DY19</accession>
<feature type="compositionally biased region" description="Low complexity" evidence="2">
    <location>
        <begin position="1"/>
        <end position="10"/>
    </location>
</feature>
<dbReference type="AlphaFoldDB" id="A0A0L0DY19"/>
<proteinExistence type="predicted"/>
<dbReference type="EMBL" id="GL349441">
    <property type="protein sequence ID" value="KNC56443.1"/>
    <property type="molecule type" value="Genomic_DNA"/>
</dbReference>
<feature type="compositionally biased region" description="Low complexity" evidence="2">
    <location>
        <begin position="25"/>
        <end position="52"/>
    </location>
</feature>
<dbReference type="InterPro" id="IPR011992">
    <property type="entry name" value="EF-hand-dom_pair"/>
</dbReference>
<evidence type="ECO:0000313" key="4">
    <source>
        <dbReference type="EMBL" id="KNC56443.1"/>
    </source>
</evidence>
<dbReference type="InterPro" id="IPR018247">
    <property type="entry name" value="EF_Hand_1_Ca_BS"/>
</dbReference>
<evidence type="ECO:0000256" key="2">
    <source>
        <dbReference type="SAM" id="MobiDB-lite"/>
    </source>
</evidence>
<dbReference type="RefSeq" id="XP_013760955.1">
    <property type="nucleotide sequence ID" value="XM_013905501.1"/>
</dbReference>
<dbReference type="SMART" id="SM00054">
    <property type="entry name" value="EFh"/>
    <property type="match status" value="2"/>
</dbReference>
<gene>
    <name evidence="4" type="ORF">AMSG_02413</name>
</gene>
<dbReference type="Pfam" id="PF13202">
    <property type="entry name" value="EF-hand_5"/>
    <property type="match status" value="2"/>
</dbReference>
<evidence type="ECO:0000313" key="5">
    <source>
        <dbReference type="Proteomes" id="UP000054408"/>
    </source>
</evidence>
<dbReference type="CDD" id="cd00051">
    <property type="entry name" value="EFh"/>
    <property type="match status" value="1"/>
</dbReference>
<organism evidence="4 5">
    <name type="scientific">Thecamonas trahens ATCC 50062</name>
    <dbReference type="NCBI Taxonomy" id="461836"/>
    <lineage>
        <taxon>Eukaryota</taxon>
        <taxon>Apusozoa</taxon>
        <taxon>Apusomonadida</taxon>
        <taxon>Apusomonadidae</taxon>
        <taxon>Thecamonas</taxon>
    </lineage>
</organism>
<evidence type="ECO:0000256" key="1">
    <source>
        <dbReference type="ARBA" id="ARBA00022837"/>
    </source>
</evidence>
<dbReference type="InterPro" id="IPR002048">
    <property type="entry name" value="EF_hand_dom"/>
</dbReference>